<feature type="domain" description="Helicase C-terminal" evidence="2">
    <location>
        <begin position="761"/>
        <end position="876"/>
    </location>
</feature>
<protein>
    <submittedName>
        <fullName evidence="3">SWF/SNF helicase family protein</fullName>
    </submittedName>
</protein>
<dbReference type="SUPFAM" id="SSF52540">
    <property type="entry name" value="P-loop containing nucleoside triphosphate hydrolases"/>
    <property type="match status" value="2"/>
</dbReference>
<dbReference type="Pfam" id="PF00271">
    <property type="entry name" value="Helicase_C"/>
    <property type="match status" value="1"/>
</dbReference>
<dbReference type="Gene3D" id="3.40.50.300">
    <property type="entry name" value="P-loop containing nucleotide triphosphate hydrolases"/>
    <property type="match status" value="2"/>
</dbReference>
<dbReference type="InterPro" id="IPR014001">
    <property type="entry name" value="Helicase_ATP-bd"/>
</dbReference>
<keyword evidence="3" id="KW-0378">Hydrolase</keyword>
<sequence length="1001" mass="114392">MTPLKPFQESTVRSVLAAFRRRKRARRFLVADEVGLGKTVVAQHVVQRMAEGLGRPLVVFYMCSNLAIARQNRRKLLEILPSNEREDADCPIDRLSLLPASERPTHKTFHLYSLTPDTSIPIRKRHRRDGRQEERALVHALVEQVWPKLFDEWGKDVFQGSASVNWKHNVKEQRSKATDSGLREAFKASVRQEFNLAPYQQLLPELRARELDGLELISHLRNALAASAVEEVKPDLVIFDEFQRFRDLIEPQQDEAAQRVIGRLRGDDSDDPPALLLLSATPYRLYARRWEEETGTSHRAEFFELVEFLYGGDAAAKRKRKQAEEAFSKLETELRKGQPTSAEARAARNEVESLLCPIVSRTERASHDDGWDHFETRPVQAPVAPEDLTVFKHLSRSLDDTHRPDAVPYWTSIPLPMQTMGNHYVAWKSATTADTHGTPLLSKEMRDGFEAPDSWPHPRLRALQELAPATQLAIPWLSPTATWWPLRGVWKSQESPLRKLLVFSRFRAVPQAIAAALSFDLEAELLGGDRMTYEDVSRRKLLSATERHPLLGLFHPSPFLVEKTDPLEARSSDLRVIRREVRRQLKKAISALGVTIREDAPSLPIWKMLGRLERQAGNWRWIQRGWWQLRREIATGEEDAGLAQLLTDWGEEAERSIHSIKPASFELLVDYALGSPGVALGRALLRHWSGAVGEGGFANTLSASWNGLRNYLDQRCFYSLLRKGKESYPDAILRAVVDGNLEAVLDEHLWLISQLQSLSEDELADELRDGLTIKSGRFSFHPLQGNRDDTFSLRCHVAMPFVQSRVGTLERGEKPIRTDEMRRAFNTPFWPYVLATTSVGQEGLDFHAWCDTLVHWDLCRNPVDLEQREGRIQRFGGLSVRRAIAQNQQVRQQAMTERRLGESLWARIAAIANDTMGDASGLAPWWVCKDGKVTRYVFDVPTSEQKHWLQWMKEQRLLYRLALGQPNQEDLIEILSCKVEVNPETIRQAVANLSPWFRNNR</sequence>
<keyword evidence="3" id="KW-0547">Nucleotide-binding</keyword>
<dbReference type="InterPro" id="IPR027417">
    <property type="entry name" value="P-loop_NTPase"/>
</dbReference>
<dbReference type="SMART" id="SM00487">
    <property type="entry name" value="DEXDc"/>
    <property type="match status" value="1"/>
</dbReference>
<keyword evidence="3" id="KW-0347">Helicase</keyword>
<accession>A0A6B8MEK1</accession>
<evidence type="ECO:0000313" key="3">
    <source>
        <dbReference type="EMBL" id="QGM99979.1"/>
    </source>
</evidence>
<dbReference type="AlphaFoldDB" id="A0A6B8MEK1"/>
<keyword evidence="4" id="KW-1185">Reference proteome</keyword>
<evidence type="ECO:0000259" key="2">
    <source>
        <dbReference type="SMART" id="SM00490"/>
    </source>
</evidence>
<keyword evidence="3" id="KW-0067">ATP-binding</keyword>
<dbReference type="Proteomes" id="UP000422569">
    <property type="component" value="Plasmid unnamed1"/>
</dbReference>
<dbReference type="InterPro" id="IPR001650">
    <property type="entry name" value="Helicase_C-like"/>
</dbReference>
<dbReference type="RefSeq" id="WP_016919225.1">
    <property type="nucleotide sequence ID" value="NZ_CP044332.1"/>
</dbReference>
<proteinExistence type="predicted"/>
<dbReference type="KEGG" id="mpar:F7D14_20580"/>
<feature type="domain" description="Helicase ATP-binding" evidence="1">
    <location>
        <begin position="1"/>
        <end position="303"/>
    </location>
</feature>
<organism evidence="3 4">
    <name type="scientific">Methylocystis parvus</name>
    <dbReference type="NCBI Taxonomy" id="134"/>
    <lineage>
        <taxon>Bacteria</taxon>
        <taxon>Pseudomonadati</taxon>
        <taxon>Pseudomonadota</taxon>
        <taxon>Alphaproteobacteria</taxon>
        <taxon>Hyphomicrobiales</taxon>
        <taxon>Methylocystaceae</taxon>
        <taxon>Methylocystis</taxon>
    </lineage>
</organism>
<reference evidence="3 4" key="1">
    <citation type="submission" date="2019-09" db="EMBL/GenBank/DDBJ databases">
        <title>Isolation and complete genome sequencing of Methylocystis species.</title>
        <authorList>
            <person name="Rumah B.L."/>
            <person name="Stead C.E."/>
            <person name="Stevens B.C."/>
            <person name="Minton N.P."/>
            <person name="Grosse-Honebrink A."/>
            <person name="Zhang Y."/>
        </authorList>
    </citation>
    <scope>NUCLEOTIDE SEQUENCE [LARGE SCALE GENOMIC DNA]</scope>
    <source>
        <strain evidence="3 4">BRCS2</strain>
        <plasmid evidence="3 4">unnamed1</plasmid>
    </source>
</reference>
<dbReference type="GO" id="GO:0004386">
    <property type="term" value="F:helicase activity"/>
    <property type="evidence" value="ECO:0007669"/>
    <property type="project" value="UniProtKB-KW"/>
</dbReference>
<evidence type="ECO:0000259" key="1">
    <source>
        <dbReference type="SMART" id="SM00487"/>
    </source>
</evidence>
<evidence type="ECO:0000313" key="4">
    <source>
        <dbReference type="Proteomes" id="UP000422569"/>
    </source>
</evidence>
<gene>
    <name evidence="3" type="ORF">F7D14_20580</name>
</gene>
<dbReference type="GeneID" id="42570679"/>
<geneLocation type="plasmid" evidence="3">
    <name>unnamed1</name>
</geneLocation>
<keyword evidence="3" id="KW-0614">Plasmid</keyword>
<dbReference type="EMBL" id="CP044332">
    <property type="protein sequence ID" value="QGM99979.1"/>
    <property type="molecule type" value="Genomic_DNA"/>
</dbReference>
<dbReference type="SMART" id="SM00490">
    <property type="entry name" value="HELICc"/>
    <property type="match status" value="1"/>
</dbReference>
<name>A0A6B8MEK1_9HYPH</name>